<dbReference type="InterPro" id="IPR011050">
    <property type="entry name" value="Pectin_lyase_fold/virulence"/>
</dbReference>
<dbReference type="PANTHER" id="PTHR10068:SF14">
    <property type="entry name" value="CELL WALL ADHESIN EAP1"/>
    <property type="match status" value="1"/>
</dbReference>
<reference evidence="4" key="1">
    <citation type="submission" date="2016-10" db="EMBL/GenBank/DDBJ databases">
        <authorList>
            <person name="Varghese N."/>
            <person name="Submissions S."/>
        </authorList>
    </citation>
    <scope>NUCLEOTIDE SEQUENCE [LARGE SCALE GENOMIC DNA]</scope>
    <source>
        <strain evidence="4">UNC178MFTsu3.1</strain>
    </source>
</reference>
<feature type="domain" description="Filamentous haemagglutinin FhaB/tRNA nuclease CdiA-like TPS" evidence="2">
    <location>
        <begin position="25"/>
        <end position="145"/>
    </location>
</feature>
<accession>A0A1I2HZQ6</accession>
<gene>
    <name evidence="3" type="ORF">SAMN02799615_03245</name>
</gene>
<name>A0A1I2HZQ6_9GAMM</name>
<dbReference type="STRING" id="500610.SAMN02799615_03245"/>
<sequence>MALALPISSMAAVVSASGGPSVGQVGNVPVVEIVKPNGAGVSHNQFGQFDVGAQGVVLNNSGTAATSQLAGQIAGNGNLAGGAASVIIAEVTGNAKSQLNGALEIAGRQAALIVANPNGITANGASFINASRVTLTTGTPQLDAAGKVASIDVARGVISISGKGIDASGVEMADLMARSIELNAQLKARNLRLVTGHNKAAYGDAADSISGIDGDGTAPTVALDVGAMGGMYANAIRMVGTETGVGVNIAGKIKADNTLDMKSGGAMHVKAGGELKSDRDIQLAVATSLTNDGIIAAKRDVSTKGKEFRSTSDAWFAAGRNTAINFSTIISEGNNGSRPAGVPGRNSWSEPTTEKPKPVEPAKPVSETKPVEPAKPVAETKPAEPAKPVAETKPAEPAKPVAETKPVEPAKPVAETKPVEPAKPAEETKPSRQESVDSFVQQLLNSIFNQLSYGYSSSSYGYSPSSASSYGNTALNRPSYGYGYGYPSYGFPQWRPVNYQPRPVYSPWSPVASYGYSRPMWRSY</sequence>
<dbReference type="Gene3D" id="2.160.20.10">
    <property type="entry name" value="Single-stranded right-handed beta-helix, Pectin lyase-like"/>
    <property type="match status" value="1"/>
</dbReference>
<dbReference type="AlphaFoldDB" id="A0A1I2HZQ6"/>
<keyword evidence="4" id="KW-1185">Reference proteome</keyword>
<evidence type="ECO:0000256" key="1">
    <source>
        <dbReference type="SAM" id="MobiDB-lite"/>
    </source>
</evidence>
<evidence type="ECO:0000313" key="3">
    <source>
        <dbReference type="EMBL" id="SFF35462.1"/>
    </source>
</evidence>
<dbReference type="InterPro" id="IPR008638">
    <property type="entry name" value="FhaB/CdiA-like_TPS"/>
</dbReference>
<dbReference type="Proteomes" id="UP000199477">
    <property type="component" value="Unassembled WGS sequence"/>
</dbReference>
<dbReference type="SMART" id="SM00912">
    <property type="entry name" value="Haemagg_act"/>
    <property type="match status" value="1"/>
</dbReference>
<evidence type="ECO:0000313" key="4">
    <source>
        <dbReference type="Proteomes" id="UP000199477"/>
    </source>
</evidence>
<organism evidence="3 4">
    <name type="scientific">Dyella marensis</name>
    <dbReference type="NCBI Taxonomy" id="500610"/>
    <lineage>
        <taxon>Bacteria</taxon>
        <taxon>Pseudomonadati</taxon>
        <taxon>Pseudomonadota</taxon>
        <taxon>Gammaproteobacteria</taxon>
        <taxon>Lysobacterales</taxon>
        <taxon>Rhodanobacteraceae</taxon>
        <taxon>Dyella</taxon>
    </lineage>
</organism>
<dbReference type="SUPFAM" id="SSF51126">
    <property type="entry name" value="Pectin lyase-like"/>
    <property type="match status" value="1"/>
</dbReference>
<dbReference type="Pfam" id="PF05860">
    <property type="entry name" value="TPS"/>
    <property type="match status" value="1"/>
</dbReference>
<dbReference type="NCBIfam" id="TIGR01901">
    <property type="entry name" value="adhes_NPXG"/>
    <property type="match status" value="1"/>
</dbReference>
<dbReference type="InterPro" id="IPR012334">
    <property type="entry name" value="Pectin_lyas_fold"/>
</dbReference>
<dbReference type="PANTHER" id="PTHR10068">
    <property type="entry name" value="BONE MARROW PROTEOGLYCAN"/>
    <property type="match status" value="1"/>
</dbReference>
<dbReference type="RefSeq" id="WP_026636770.1">
    <property type="nucleotide sequence ID" value="NZ_FONH01000014.1"/>
</dbReference>
<feature type="region of interest" description="Disordered" evidence="1">
    <location>
        <begin position="330"/>
        <end position="436"/>
    </location>
</feature>
<proteinExistence type="predicted"/>
<evidence type="ECO:0000259" key="2">
    <source>
        <dbReference type="SMART" id="SM00912"/>
    </source>
</evidence>
<protein>
    <submittedName>
        <fullName evidence="3">Filamentous hemagglutinin family N-terminal domain-containing protein</fullName>
    </submittedName>
</protein>
<feature type="compositionally biased region" description="Basic and acidic residues" evidence="1">
    <location>
        <begin position="417"/>
        <end position="435"/>
    </location>
</feature>
<dbReference type="EMBL" id="FONH01000014">
    <property type="protein sequence ID" value="SFF35462.1"/>
    <property type="molecule type" value="Genomic_DNA"/>
</dbReference>